<protein>
    <submittedName>
        <fullName evidence="1">Uncharacterized protein</fullName>
    </submittedName>
</protein>
<proteinExistence type="predicted"/>
<dbReference type="Proteomes" id="UP000005824">
    <property type="component" value="Unassembled WGS sequence"/>
</dbReference>
<dbReference type="AlphaFoldDB" id="B4D9F5"/>
<dbReference type="STRING" id="497964.CfE428DRAFT_5545"/>
<sequence length="417" mass="44148">MSVTVQQAARTLLSYIGVTQFTPQPAGSQLESCQPGDLDNVALALTQALHEVHEVSPIANREVSTGAMLYGPAAVTLDVTQGSTTIANLTGYAARMNGGTIRIGGDDQDNELASQTQLARPYNGPTATGVAATIYGDSVTLPSNYSRAIGPLWLPNQFPMPIADSLEEFLRLSGWPMVVSPDGRGDLSPLFSFIRKSVGRPRVALALGAYDGTLDYVPRRLRVAPLPDQNYTLAFRAAANPPRFTRADIVSPLTTLTVSGSGGDADQSYTYLCDINGYRAFLGVTRPGYAIFYAPWASAYVLASSLTGLSAAPASYWQSGAVTSPLGGYSNEGSATGTVSVMTSDSGGGAGDPGTVIPIVDAAVELILIPMALWRFTSTPSFRNSEAKPGIEKQYRIALDKLKNSRALTAPRQVTYY</sequence>
<reference evidence="1 2" key="1">
    <citation type="journal article" date="2011" name="J. Bacteriol.">
        <title>Genome sequence of Chthoniobacter flavus Ellin428, an aerobic heterotrophic soil bacterium.</title>
        <authorList>
            <person name="Kant R."/>
            <person name="van Passel M.W."/>
            <person name="Palva A."/>
            <person name="Lucas S."/>
            <person name="Lapidus A."/>
            <person name="Glavina Del Rio T."/>
            <person name="Dalin E."/>
            <person name="Tice H."/>
            <person name="Bruce D."/>
            <person name="Goodwin L."/>
            <person name="Pitluck S."/>
            <person name="Larimer F.W."/>
            <person name="Land M.L."/>
            <person name="Hauser L."/>
            <person name="Sangwan P."/>
            <person name="de Vos W.M."/>
            <person name="Janssen P.H."/>
            <person name="Smidt H."/>
        </authorList>
    </citation>
    <scope>NUCLEOTIDE SEQUENCE [LARGE SCALE GENOMIC DNA]</scope>
    <source>
        <strain evidence="1 2">Ellin428</strain>
    </source>
</reference>
<evidence type="ECO:0000313" key="2">
    <source>
        <dbReference type="Proteomes" id="UP000005824"/>
    </source>
</evidence>
<dbReference type="EMBL" id="ABVL01000026">
    <property type="protein sequence ID" value="EDY16916.1"/>
    <property type="molecule type" value="Genomic_DNA"/>
</dbReference>
<gene>
    <name evidence="1" type="ORF">CfE428DRAFT_5545</name>
</gene>
<organism evidence="1 2">
    <name type="scientific">Chthoniobacter flavus Ellin428</name>
    <dbReference type="NCBI Taxonomy" id="497964"/>
    <lineage>
        <taxon>Bacteria</taxon>
        <taxon>Pseudomonadati</taxon>
        <taxon>Verrucomicrobiota</taxon>
        <taxon>Spartobacteria</taxon>
        <taxon>Chthoniobacterales</taxon>
        <taxon>Chthoniobacteraceae</taxon>
        <taxon>Chthoniobacter</taxon>
    </lineage>
</organism>
<dbReference type="RefSeq" id="WP_006982866.1">
    <property type="nucleotide sequence ID" value="NZ_ABVL01000026.1"/>
</dbReference>
<dbReference type="eggNOG" id="ENOG502ZSKI">
    <property type="taxonomic scope" value="Bacteria"/>
</dbReference>
<comment type="caution">
    <text evidence="1">The sequence shown here is derived from an EMBL/GenBank/DDBJ whole genome shotgun (WGS) entry which is preliminary data.</text>
</comment>
<keyword evidence="2" id="KW-1185">Reference proteome</keyword>
<dbReference type="InParanoid" id="B4D9F5"/>
<accession>B4D9F5</accession>
<evidence type="ECO:0000313" key="1">
    <source>
        <dbReference type="EMBL" id="EDY16916.1"/>
    </source>
</evidence>
<name>B4D9F5_9BACT</name>